<sequence length="320" mass="35634">MSHHPIRLEFAHDLRPQTFVLAPGLCTVVGVRFSSGGERELGLLFLCPPATKPGELRHEMGSASPLLLLLLPVLCYAADDESLHTCTYPPYRWCSSWKIAIVCKVEQQCPVLFQPPTSKNAPPVSVSLFYESLCPACRNFLTLQLFPTWLMLFEIMNVTLVPYGNAQETNVSGKWEFTCQHGEDECLLNMVETCVMDTVKDPSDAFAIIFCMESSSSIKNSLDSCLKIYSPTTSPDDIMKCTKSDQGNKLMHQNAQLTDALEPPHKYVPWIVINGQHTDELQAQAQEGLFNLVCKLYKGQKPSACLSNSSSLHLNNLCLK</sequence>
<evidence type="ECO:0000256" key="5">
    <source>
        <dbReference type="ARBA" id="ARBA00023180"/>
    </source>
</evidence>
<dbReference type="AlphaFoldDB" id="F7FWS8"/>
<evidence type="ECO:0000256" key="6">
    <source>
        <dbReference type="ARBA" id="ARBA00059163"/>
    </source>
</evidence>
<gene>
    <name evidence="8" type="primary">IFI30</name>
</gene>
<dbReference type="eggNOG" id="KOG3160">
    <property type="taxonomic scope" value="Eukaryota"/>
</dbReference>
<comment type="subcellular location">
    <subcellularLocation>
        <location evidence="7">Secreted</location>
    </subcellularLocation>
    <subcellularLocation>
        <location evidence="7">Lysosome</location>
    </subcellularLocation>
</comment>
<dbReference type="OMA" id="ARMCEGA"/>
<evidence type="ECO:0000256" key="1">
    <source>
        <dbReference type="ARBA" id="ARBA00005679"/>
    </source>
</evidence>
<evidence type="ECO:0000313" key="9">
    <source>
        <dbReference type="Proteomes" id="UP000002279"/>
    </source>
</evidence>
<keyword evidence="4 7" id="KW-0732">Signal</keyword>
<dbReference type="GO" id="GO:0005576">
    <property type="term" value="C:extracellular region"/>
    <property type="evidence" value="ECO:0007669"/>
    <property type="project" value="UniProtKB-SubCell"/>
</dbReference>
<dbReference type="HOGENOM" id="CLU_066886_0_0_1"/>
<name>F7FWS8_ORNAN</name>
<keyword evidence="7" id="KW-1015">Disulfide bond</keyword>
<organism evidence="8 9">
    <name type="scientific">Ornithorhynchus anatinus</name>
    <name type="common">Duckbill platypus</name>
    <dbReference type="NCBI Taxonomy" id="9258"/>
    <lineage>
        <taxon>Eukaryota</taxon>
        <taxon>Metazoa</taxon>
        <taxon>Chordata</taxon>
        <taxon>Craniata</taxon>
        <taxon>Vertebrata</taxon>
        <taxon>Euteleostomi</taxon>
        <taxon>Mammalia</taxon>
        <taxon>Monotremata</taxon>
        <taxon>Ornithorhynchidae</taxon>
        <taxon>Ornithorhynchus</taxon>
    </lineage>
</organism>
<dbReference type="InterPro" id="IPR004911">
    <property type="entry name" value="Interferon-induced_GILT"/>
</dbReference>
<evidence type="ECO:0000256" key="2">
    <source>
        <dbReference type="ARBA" id="ARBA00011615"/>
    </source>
</evidence>
<keyword evidence="7" id="KW-0560">Oxidoreductase</keyword>
<dbReference type="Bgee" id="ENSOANG00000001305">
    <property type="expression patterns" value="Expressed in adult mammalian kidney and 7 other cell types or tissues"/>
</dbReference>
<dbReference type="GO" id="GO:0005764">
    <property type="term" value="C:lysosome"/>
    <property type="evidence" value="ECO:0000318"/>
    <property type="project" value="GO_Central"/>
</dbReference>
<accession>F7FWS8</accession>
<comment type="similarity">
    <text evidence="1 7">Belongs to the GILT family.</text>
</comment>
<dbReference type="Ensembl" id="ENSOANT00000002087.3">
    <property type="protein sequence ID" value="ENSOANP00000002086.3"/>
    <property type="gene ID" value="ENSOANG00000001305.3"/>
</dbReference>
<comment type="function">
    <text evidence="7">Lysosomal thiol reductase that can reduce protein disulfide bonds. Facilitates the complete unfolding of proteins destined for lysosomal degradation. Plays an important role in antigen processing.</text>
</comment>
<dbReference type="Pfam" id="PF03227">
    <property type="entry name" value="GILT"/>
    <property type="match status" value="1"/>
</dbReference>
<evidence type="ECO:0000256" key="4">
    <source>
        <dbReference type="ARBA" id="ARBA00022729"/>
    </source>
</evidence>
<keyword evidence="3 7" id="KW-0964">Secreted</keyword>
<comment type="function">
    <text evidence="6">Lysosomal thiol reductase that can reduce protein disulfide bonds. May facilitate the complete unfolding of proteins destined for lysosomal degradation. Plays an important role in antigen processing. Facilitates the generation of MHC class II-restricted epitodes from disulfide bond-containing antigen by the endocytic reduction of disulfide bonds. Also facilitates MHC class I-restricted recognition of exogenous antigens containing disulfide bonds by CD8+ T-cells or crosspresentation.</text>
</comment>
<comment type="subunit">
    <text evidence="2 7">Dimer; disulfide-linked.</text>
</comment>
<keyword evidence="9" id="KW-1185">Reference proteome</keyword>
<reference evidence="8" key="2">
    <citation type="submission" date="2025-08" db="UniProtKB">
        <authorList>
            <consortium name="Ensembl"/>
        </authorList>
    </citation>
    <scope>IDENTIFICATION</scope>
    <source>
        <strain evidence="8">Glennie</strain>
    </source>
</reference>
<dbReference type="InParanoid" id="F7FWS8"/>
<reference evidence="8" key="3">
    <citation type="submission" date="2025-09" db="UniProtKB">
        <authorList>
            <consortium name="Ensembl"/>
        </authorList>
    </citation>
    <scope>IDENTIFICATION</scope>
    <source>
        <strain evidence="8">Glennie</strain>
    </source>
</reference>
<dbReference type="GeneTree" id="ENSGT00390000010450"/>
<dbReference type="GO" id="GO:0016667">
    <property type="term" value="F:oxidoreductase activity, acting on a sulfur group of donors"/>
    <property type="evidence" value="ECO:0000318"/>
    <property type="project" value="GO_Central"/>
</dbReference>
<dbReference type="FunCoup" id="F7FWS8">
    <property type="interactions" value="359"/>
</dbReference>
<reference evidence="8 9" key="1">
    <citation type="journal article" date="2008" name="Nature">
        <title>Genome analysis of the platypus reveals unique signatures of evolution.</title>
        <authorList>
            <person name="Warren W.C."/>
            <person name="Hillier L.W."/>
            <person name="Marshall Graves J.A."/>
            <person name="Birney E."/>
            <person name="Ponting C.P."/>
            <person name="Grutzner F."/>
            <person name="Belov K."/>
            <person name="Miller W."/>
            <person name="Clarke L."/>
            <person name="Chinwalla A.T."/>
            <person name="Yang S.P."/>
            <person name="Heger A."/>
            <person name="Locke D.P."/>
            <person name="Miethke P."/>
            <person name="Waters P.D."/>
            <person name="Veyrunes F."/>
            <person name="Fulton L."/>
            <person name="Fulton B."/>
            <person name="Graves T."/>
            <person name="Wallis J."/>
            <person name="Puente X.S."/>
            <person name="Lopez-Otin C."/>
            <person name="Ordonez G.R."/>
            <person name="Eichler E.E."/>
            <person name="Chen L."/>
            <person name="Cheng Z."/>
            <person name="Deakin J.E."/>
            <person name="Alsop A."/>
            <person name="Thompson K."/>
            <person name="Kirby P."/>
            <person name="Papenfuss A.T."/>
            <person name="Wakefield M.J."/>
            <person name="Olender T."/>
            <person name="Lancet D."/>
            <person name="Huttley G.A."/>
            <person name="Smit A.F."/>
            <person name="Pask A."/>
            <person name="Temple-Smith P."/>
            <person name="Batzer M.A."/>
            <person name="Walker J.A."/>
            <person name="Konkel M.K."/>
            <person name="Harris R.S."/>
            <person name="Whittington C.M."/>
            <person name="Wong E.S."/>
            <person name="Gemmell N.J."/>
            <person name="Buschiazzo E."/>
            <person name="Vargas Jentzsch I.M."/>
            <person name="Merkel A."/>
            <person name="Schmitz J."/>
            <person name="Zemann A."/>
            <person name="Churakov G."/>
            <person name="Kriegs J.O."/>
            <person name="Brosius J."/>
            <person name="Murchison E.P."/>
            <person name="Sachidanandam R."/>
            <person name="Smith C."/>
            <person name="Hannon G.J."/>
            <person name="Tsend-Ayush E."/>
            <person name="McMillan D."/>
            <person name="Attenborough R."/>
            <person name="Rens W."/>
            <person name="Ferguson-Smith M."/>
            <person name="Lefevre C.M."/>
            <person name="Sharp J.A."/>
            <person name="Nicholas K.R."/>
            <person name="Ray D.A."/>
            <person name="Kube M."/>
            <person name="Reinhardt R."/>
            <person name="Pringle T.H."/>
            <person name="Taylor J."/>
            <person name="Jones R.C."/>
            <person name="Nixon B."/>
            <person name="Dacheux J.L."/>
            <person name="Niwa H."/>
            <person name="Sekita Y."/>
            <person name="Huang X."/>
            <person name="Stark A."/>
            <person name="Kheradpour P."/>
            <person name="Kellis M."/>
            <person name="Flicek P."/>
            <person name="Chen Y."/>
            <person name="Webber C."/>
            <person name="Hardison R."/>
            <person name="Nelson J."/>
            <person name="Hallsworth-Pepin K."/>
            <person name="Delehaunty K."/>
            <person name="Markovic C."/>
            <person name="Minx P."/>
            <person name="Feng Y."/>
            <person name="Kremitzki C."/>
            <person name="Mitreva M."/>
            <person name="Glasscock J."/>
            <person name="Wylie T."/>
            <person name="Wohldmann P."/>
            <person name="Thiru P."/>
            <person name="Nhan M.N."/>
            <person name="Pohl C.S."/>
            <person name="Smith S.M."/>
            <person name="Hou S."/>
            <person name="Nefedov M."/>
            <person name="de Jong P.J."/>
            <person name="Renfree M.B."/>
            <person name="Mardis E.R."/>
            <person name="Wilson R.K."/>
        </authorList>
    </citation>
    <scope>NUCLEOTIDE SEQUENCE [LARGE SCALE GENOMIC DNA]</scope>
    <source>
        <strain evidence="8 9">Glennie</strain>
    </source>
</reference>
<dbReference type="GO" id="GO:0016671">
    <property type="term" value="F:oxidoreductase activity, acting on a sulfur group of donors, disulfide as acceptor"/>
    <property type="evidence" value="ECO:0007669"/>
    <property type="project" value="UniProtKB-UniRule"/>
</dbReference>
<dbReference type="PANTHER" id="PTHR13234">
    <property type="entry name" value="GAMMA-INTERFERON INDUCIBLE LYSOSOMAL THIOL REDUCTASE GILT"/>
    <property type="match status" value="1"/>
</dbReference>
<evidence type="ECO:0000256" key="3">
    <source>
        <dbReference type="ARBA" id="ARBA00022525"/>
    </source>
</evidence>
<keyword evidence="7" id="KW-0676">Redox-active center</keyword>
<keyword evidence="7" id="KW-0391">Immunity</keyword>
<dbReference type="STRING" id="9258.ENSOANP00000002086"/>
<protein>
    <recommendedName>
        <fullName evidence="7">Gamma-interferon-inducible lysosomal thiol reductase</fullName>
        <ecNumber evidence="7">1.8.-.-</ecNumber>
    </recommendedName>
    <alternativeName>
        <fullName evidence="7">Gamma-interferon-inducible protein IP-30</fullName>
    </alternativeName>
</protein>
<evidence type="ECO:0000313" key="8">
    <source>
        <dbReference type="Ensembl" id="ENSOANP00000002086.3"/>
    </source>
</evidence>
<keyword evidence="7" id="KW-0458">Lysosome</keyword>
<dbReference type="GO" id="GO:0002376">
    <property type="term" value="P:immune system process"/>
    <property type="evidence" value="ECO:0007669"/>
    <property type="project" value="UniProtKB-KW"/>
</dbReference>
<dbReference type="Proteomes" id="UP000002279">
    <property type="component" value="Chromosome X1"/>
</dbReference>
<keyword evidence="5 7" id="KW-0325">Glycoprotein</keyword>
<dbReference type="EC" id="1.8.-.-" evidence="7"/>
<proteinExistence type="inferred from homology"/>
<evidence type="ECO:0000256" key="7">
    <source>
        <dbReference type="RuleBase" id="RU369109"/>
    </source>
</evidence>
<dbReference type="PANTHER" id="PTHR13234:SF8">
    <property type="entry name" value="GAMMA-INTERFERON-INDUCIBLE LYSOSOMAL THIOL REDUCTASE"/>
    <property type="match status" value="1"/>
</dbReference>